<accession>A0ABD0XY96</accession>
<evidence type="ECO:0000313" key="2">
    <source>
        <dbReference type="Proteomes" id="UP001558652"/>
    </source>
</evidence>
<dbReference type="EMBL" id="JBFDAA010000018">
    <property type="protein sequence ID" value="KAL1116191.1"/>
    <property type="molecule type" value="Genomic_DNA"/>
</dbReference>
<comment type="caution">
    <text evidence="1">The sequence shown here is derived from an EMBL/GenBank/DDBJ whole genome shotgun (WGS) entry which is preliminary data.</text>
</comment>
<dbReference type="PANTHER" id="PTHR11012">
    <property type="entry name" value="PROTEIN KINASE-LIKE DOMAIN-CONTAINING"/>
    <property type="match status" value="1"/>
</dbReference>
<gene>
    <name evidence="1" type="ORF">AAG570_005686</name>
</gene>
<keyword evidence="2" id="KW-1185">Reference proteome</keyword>
<reference evidence="1 2" key="1">
    <citation type="submission" date="2024-07" db="EMBL/GenBank/DDBJ databases">
        <title>Chromosome-level genome assembly of the water stick insect Ranatra chinensis (Heteroptera: Nepidae).</title>
        <authorList>
            <person name="Liu X."/>
        </authorList>
    </citation>
    <scope>NUCLEOTIDE SEQUENCE [LARGE SCALE GENOMIC DNA]</scope>
    <source>
        <strain evidence="1">Cailab_2021Rc</strain>
        <tissue evidence="1">Muscle</tissue>
    </source>
</reference>
<organism evidence="1 2">
    <name type="scientific">Ranatra chinensis</name>
    <dbReference type="NCBI Taxonomy" id="642074"/>
    <lineage>
        <taxon>Eukaryota</taxon>
        <taxon>Metazoa</taxon>
        <taxon>Ecdysozoa</taxon>
        <taxon>Arthropoda</taxon>
        <taxon>Hexapoda</taxon>
        <taxon>Insecta</taxon>
        <taxon>Pterygota</taxon>
        <taxon>Neoptera</taxon>
        <taxon>Paraneoptera</taxon>
        <taxon>Hemiptera</taxon>
        <taxon>Heteroptera</taxon>
        <taxon>Panheteroptera</taxon>
        <taxon>Nepomorpha</taxon>
        <taxon>Nepidae</taxon>
        <taxon>Ranatrinae</taxon>
        <taxon>Ranatra</taxon>
    </lineage>
</organism>
<dbReference type="InterPro" id="IPR011009">
    <property type="entry name" value="Kinase-like_dom_sf"/>
</dbReference>
<dbReference type="PANTHER" id="PTHR11012:SF56">
    <property type="entry name" value="CHK KINASE-LIKE DOMAIN-CONTAINING PROTEIN-RELATED"/>
    <property type="match status" value="1"/>
</dbReference>
<evidence type="ECO:0000313" key="1">
    <source>
        <dbReference type="EMBL" id="KAL1116191.1"/>
    </source>
</evidence>
<proteinExistence type="predicted"/>
<dbReference type="Pfam" id="PF02958">
    <property type="entry name" value="EcKL"/>
    <property type="match status" value="1"/>
</dbReference>
<name>A0ABD0XY96_9HEMI</name>
<dbReference type="SUPFAM" id="SSF56112">
    <property type="entry name" value="Protein kinase-like (PK-like)"/>
    <property type="match status" value="1"/>
</dbReference>
<dbReference type="InterPro" id="IPR004119">
    <property type="entry name" value="EcKL"/>
</dbReference>
<dbReference type="AlphaFoldDB" id="A0ABD0XY96"/>
<sequence>MFYENKKQATTEIAKKGNIDRIQSFQSKVLRTVLNAPWLIDFQVVHRNTFAIDFSVLLYTSASEEVRSCRVDDLLAIYRETVVETLELCGRAADDVHPLAELRAALEKKRFYGVIVGLAACLVSRVEQGIPLDVTERVLPIQHLVRSPSVWEHVKDILRPHLGKKLLDLKPKKE</sequence>
<dbReference type="Proteomes" id="UP001558652">
    <property type="component" value="Unassembled WGS sequence"/>
</dbReference>
<protein>
    <submittedName>
        <fullName evidence="1">Uncharacterized protein</fullName>
    </submittedName>
</protein>